<reference evidence="10 11" key="1">
    <citation type="submission" date="2014-04" db="EMBL/GenBank/DDBJ databases">
        <authorList>
            <consortium name="DOE Joint Genome Institute"/>
            <person name="Kuo A."/>
            <person name="Girlanda M."/>
            <person name="Perotto S."/>
            <person name="Kohler A."/>
            <person name="Nagy L.G."/>
            <person name="Floudas D."/>
            <person name="Copeland A."/>
            <person name="Barry K.W."/>
            <person name="Cichocki N."/>
            <person name="Veneault-Fourrey C."/>
            <person name="LaButti K."/>
            <person name="Lindquist E.A."/>
            <person name="Lipzen A."/>
            <person name="Lundell T."/>
            <person name="Morin E."/>
            <person name="Murat C."/>
            <person name="Sun H."/>
            <person name="Tunlid A."/>
            <person name="Henrissat B."/>
            <person name="Grigoriev I.V."/>
            <person name="Hibbett D.S."/>
            <person name="Martin F."/>
            <person name="Nordberg H.P."/>
            <person name="Cantor M.N."/>
            <person name="Hua S.X."/>
        </authorList>
    </citation>
    <scope>NUCLEOTIDE SEQUENCE [LARGE SCALE GENOMIC DNA]</scope>
    <source>
        <strain evidence="10 11">MUT 4182</strain>
    </source>
</reference>
<dbReference type="GO" id="GO:0043565">
    <property type="term" value="F:sequence-specific DNA binding"/>
    <property type="evidence" value="ECO:0007669"/>
    <property type="project" value="InterPro"/>
</dbReference>
<keyword evidence="11" id="KW-1185">Reference proteome</keyword>
<keyword evidence="3" id="KW-0862">Zinc</keyword>
<dbReference type="InterPro" id="IPR029617">
    <property type="entry name" value="Snt2"/>
</dbReference>
<dbReference type="InterPro" id="IPR019787">
    <property type="entry name" value="Znf_PHD-finger"/>
</dbReference>
<dbReference type="InterPro" id="IPR000679">
    <property type="entry name" value="Znf_GATA"/>
</dbReference>
<dbReference type="SMART" id="SM00401">
    <property type="entry name" value="ZnF_GATA"/>
    <property type="match status" value="1"/>
</dbReference>
<keyword evidence="1" id="KW-0479">Metal-binding</keyword>
<proteinExistence type="predicted"/>
<evidence type="ECO:0000256" key="2">
    <source>
        <dbReference type="ARBA" id="ARBA00022771"/>
    </source>
</evidence>
<feature type="region of interest" description="Disordered" evidence="5">
    <location>
        <begin position="254"/>
        <end position="291"/>
    </location>
</feature>
<evidence type="ECO:0000259" key="7">
    <source>
        <dbReference type="PROSITE" id="PS51038"/>
    </source>
</evidence>
<dbReference type="PROSITE" id="PS51038">
    <property type="entry name" value="BAH"/>
    <property type="match status" value="1"/>
</dbReference>
<dbReference type="PROSITE" id="PS51293">
    <property type="entry name" value="SANT"/>
    <property type="match status" value="1"/>
</dbReference>
<organism evidence="10 11">
    <name type="scientific">Tulasnella calospora MUT 4182</name>
    <dbReference type="NCBI Taxonomy" id="1051891"/>
    <lineage>
        <taxon>Eukaryota</taxon>
        <taxon>Fungi</taxon>
        <taxon>Dikarya</taxon>
        <taxon>Basidiomycota</taxon>
        <taxon>Agaricomycotina</taxon>
        <taxon>Agaricomycetes</taxon>
        <taxon>Cantharellales</taxon>
        <taxon>Tulasnellaceae</taxon>
        <taxon>Tulasnella</taxon>
    </lineage>
</organism>
<dbReference type="InterPro" id="IPR034732">
    <property type="entry name" value="EPHD"/>
</dbReference>
<dbReference type="InterPro" id="IPR013083">
    <property type="entry name" value="Znf_RING/FYVE/PHD"/>
</dbReference>
<dbReference type="Gene3D" id="2.30.30.490">
    <property type="match status" value="1"/>
</dbReference>
<dbReference type="GO" id="GO:0003682">
    <property type="term" value="F:chromatin binding"/>
    <property type="evidence" value="ECO:0007669"/>
    <property type="project" value="InterPro"/>
</dbReference>
<dbReference type="SMART" id="SM00717">
    <property type="entry name" value="SANT"/>
    <property type="match status" value="1"/>
</dbReference>
<evidence type="ECO:0000256" key="5">
    <source>
        <dbReference type="SAM" id="MobiDB-lite"/>
    </source>
</evidence>
<dbReference type="SUPFAM" id="SSF57903">
    <property type="entry name" value="FYVE/PHD zinc finger"/>
    <property type="match status" value="2"/>
</dbReference>
<evidence type="ECO:0000256" key="4">
    <source>
        <dbReference type="PROSITE-ProRule" id="PRU00094"/>
    </source>
</evidence>
<dbReference type="AlphaFoldDB" id="A0A0C3MKA7"/>
<feature type="region of interest" description="Disordered" evidence="5">
    <location>
        <begin position="604"/>
        <end position="625"/>
    </location>
</feature>
<dbReference type="SUPFAM" id="SSF57716">
    <property type="entry name" value="Glucocorticoid receptor-like (DNA-binding domain)"/>
    <property type="match status" value="1"/>
</dbReference>
<dbReference type="HOGENOM" id="CLU_001514_0_0_1"/>
<dbReference type="PROSITE" id="PS51805">
    <property type="entry name" value="EPHD"/>
    <property type="match status" value="1"/>
</dbReference>
<dbReference type="Gene3D" id="3.30.40.10">
    <property type="entry name" value="Zinc/RING finger domain, C3HC4 (zinc finger)"/>
    <property type="match status" value="3"/>
</dbReference>
<dbReference type="STRING" id="1051891.A0A0C3MKA7"/>
<feature type="domain" description="SANT" evidence="8">
    <location>
        <begin position="442"/>
        <end position="490"/>
    </location>
</feature>
<dbReference type="OrthoDB" id="336088at2759"/>
<dbReference type="Proteomes" id="UP000054248">
    <property type="component" value="Unassembled WGS sequence"/>
</dbReference>
<dbReference type="GO" id="GO:0048189">
    <property type="term" value="C:Lid2 complex"/>
    <property type="evidence" value="ECO:0007669"/>
    <property type="project" value="TreeGrafter"/>
</dbReference>
<feature type="compositionally biased region" description="Basic and acidic residues" evidence="5">
    <location>
        <begin position="280"/>
        <end position="291"/>
    </location>
</feature>
<feature type="region of interest" description="Disordered" evidence="5">
    <location>
        <begin position="499"/>
        <end position="545"/>
    </location>
</feature>
<dbReference type="GO" id="GO:0006355">
    <property type="term" value="P:regulation of DNA-templated transcription"/>
    <property type="evidence" value="ECO:0007669"/>
    <property type="project" value="InterPro"/>
</dbReference>
<keyword evidence="2 4" id="KW-0863">Zinc-finger</keyword>
<dbReference type="InterPro" id="IPR043151">
    <property type="entry name" value="BAH_sf"/>
</dbReference>
<feature type="region of interest" description="Disordered" evidence="5">
    <location>
        <begin position="947"/>
        <end position="970"/>
    </location>
</feature>
<evidence type="ECO:0000259" key="8">
    <source>
        <dbReference type="PROSITE" id="PS51293"/>
    </source>
</evidence>
<evidence type="ECO:0000259" key="6">
    <source>
        <dbReference type="PROSITE" id="PS50114"/>
    </source>
</evidence>
<accession>A0A0C3MKA7</accession>
<dbReference type="InterPro" id="IPR001025">
    <property type="entry name" value="BAH_dom"/>
</dbReference>
<dbReference type="SMART" id="SM00439">
    <property type="entry name" value="BAH"/>
    <property type="match status" value="1"/>
</dbReference>
<evidence type="ECO:0000256" key="3">
    <source>
        <dbReference type="ARBA" id="ARBA00022833"/>
    </source>
</evidence>
<dbReference type="InterPro" id="IPR011011">
    <property type="entry name" value="Znf_FYVE_PHD"/>
</dbReference>
<evidence type="ECO:0000313" key="10">
    <source>
        <dbReference type="EMBL" id="KIO34147.1"/>
    </source>
</evidence>
<dbReference type="InterPro" id="IPR001005">
    <property type="entry name" value="SANT/Myb"/>
</dbReference>
<feature type="domain" description="BAH" evidence="7">
    <location>
        <begin position="16"/>
        <end position="160"/>
    </location>
</feature>
<dbReference type="EMBL" id="KN822944">
    <property type="protein sequence ID" value="KIO34147.1"/>
    <property type="molecule type" value="Genomic_DNA"/>
</dbReference>
<dbReference type="PANTHER" id="PTHR47672">
    <property type="entry name" value="E3 UBIQUITIN-PROTEIN LIGASE SNT2"/>
    <property type="match status" value="1"/>
</dbReference>
<dbReference type="CDD" id="cd15571">
    <property type="entry name" value="ePHD"/>
    <property type="match status" value="1"/>
</dbReference>
<dbReference type="PANTHER" id="PTHR47672:SF1">
    <property type="entry name" value="E3 UBIQUITIN-PROTEIN LIGASE SNT2"/>
    <property type="match status" value="1"/>
</dbReference>
<dbReference type="InterPro" id="IPR013088">
    <property type="entry name" value="Znf_NHR/GATA"/>
</dbReference>
<evidence type="ECO:0000256" key="1">
    <source>
        <dbReference type="ARBA" id="ARBA00022723"/>
    </source>
</evidence>
<dbReference type="GO" id="GO:0004842">
    <property type="term" value="F:ubiquitin-protein transferase activity"/>
    <property type="evidence" value="ECO:0007669"/>
    <property type="project" value="TreeGrafter"/>
</dbReference>
<reference evidence="11" key="2">
    <citation type="submission" date="2015-01" db="EMBL/GenBank/DDBJ databases">
        <title>Evolutionary Origins and Diversification of the Mycorrhizal Mutualists.</title>
        <authorList>
            <consortium name="DOE Joint Genome Institute"/>
            <consortium name="Mycorrhizal Genomics Consortium"/>
            <person name="Kohler A."/>
            <person name="Kuo A."/>
            <person name="Nagy L.G."/>
            <person name="Floudas D."/>
            <person name="Copeland A."/>
            <person name="Barry K.W."/>
            <person name="Cichocki N."/>
            <person name="Veneault-Fourrey C."/>
            <person name="LaButti K."/>
            <person name="Lindquist E.A."/>
            <person name="Lipzen A."/>
            <person name="Lundell T."/>
            <person name="Morin E."/>
            <person name="Murat C."/>
            <person name="Riley R."/>
            <person name="Ohm R."/>
            <person name="Sun H."/>
            <person name="Tunlid A."/>
            <person name="Henrissat B."/>
            <person name="Grigoriev I.V."/>
            <person name="Hibbett D.S."/>
            <person name="Martin F."/>
        </authorList>
    </citation>
    <scope>NUCLEOTIDE SEQUENCE [LARGE SCALE GENOMIC DNA]</scope>
    <source>
        <strain evidence="11">MUT 4182</strain>
    </source>
</reference>
<dbReference type="Gene3D" id="1.10.10.60">
    <property type="entry name" value="Homeodomain-like"/>
    <property type="match status" value="1"/>
</dbReference>
<feature type="domain" description="GATA-type" evidence="6">
    <location>
        <begin position="540"/>
        <end position="596"/>
    </location>
</feature>
<dbReference type="InterPro" id="IPR001965">
    <property type="entry name" value="Znf_PHD"/>
</dbReference>
<dbReference type="InterPro" id="IPR009057">
    <property type="entry name" value="Homeodomain-like_sf"/>
</dbReference>
<dbReference type="PROSITE" id="PS50114">
    <property type="entry name" value="GATA_ZN_FINGER_2"/>
    <property type="match status" value="1"/>
</dbReference>
<dbReference type="SUPFAM" id="SSF46689">
    <property type="entry name" value="Homeodomain-like"/>
    <property type="match status" value="1"/>
</dbReference>
<name>A0A0C3MKA7_9AGAM</name>
<sequence length="970" mass="108085">MAPNSSKEYITISNGEKVHVNDHVYVSPPWELRDGLPYSIARIMEFLPAENTSGPFAPSANGSADTTGFKGKGKEKEPITRVRLAWYYRPSDLSDRAVADSRLLFAAIFSEIQPVAFLRAKCHVKHKDKIADLSGWKKRPDRFYFSKLFDPYIKKEYEVIRSADVRNLPAPILNVLQERYEFVITEREVVSDLTDELRECDHCQSWCPAPESVQCDICKHHFHMQCVQPPLAAKPAKGYGWTCAPCTLHNDERVDRKLGRTTPPSSRAKGGQAANKAKGKAADGSKSRSVPTDDKYFKMWAYRYFGLHTVAEDTLDPDDMIFPRAATRIGPKYQSSVPQYIGPAPAEVTPSGDDQLPARGGDSTIELLGNVVHMTGDEVVKLEAIIPKLWTKQEQSYSVDYLEEAIRRFSDAKIRGGEFDGVKIRSTTRPRKWQKGHARYVDPEWTPEERQKFERGLENYNAELHIIAQEMSGRTTSELVRFYGRWKNERLGEENRKFLAAPGAPTAPPPTKFRRTVSVRSSTDPDDEGSVINGETEGNGKNSQFCSSCKTRDATVWWKGPKGLSSSVMCETCGIFWRKYGDIKGPSKPDEIAPKKAVAVANGNAEKREGTPLVQPPAKKQKPMPPPNKHGACACCRKVGLAGTVVKCQNCNLVVHASAYGVSKADAVVEPWLCEVCANEKHQEFALITECLLCPRPPFAPTPTPAKGSSGEFLRAWKPTEGRGWVHAICSIFIPEIQYTDATQLRYVEGMSSLPTWRWTEPCSFCKQTGGGAVVKCPDCPMKFHLSCAWRNQLRFGFELTPKQVRQAGDPPLISFRNVKGILQPFVWCNAHILEQNRIVWGPCDSSDGETALQMYCRNYKQVPLEHSYGLLRRAYRLDQALAIPPPNPAADLPPPQDTCCRCGTTYSPFFWPASDFLQNGFANNAVICQKCKITAGVKKMDVDPAPSPAIVNGDHGDDMSISPEAVTPN</sequence>
<dbReference type="SMART" id="SM00249">
    <property type="entry name" value="PHD"/>
    <property type="match status" value="3"/>
</dbReference>
<gene>
    <name evidence="10" type="ORF">M407DRAFT_17058</name>
</gene>
<evidence type="ECO:0000313" key="11">
    <source>
        <dbReference type="Proteomes" id="UP000054248"/>
    </source>
</evidence>
<protein>
    <submittedName>
        <fullName evidence="10">Uncharacterized protein</fullName>
    </submittedName>
</protein>
<dbReference type="GO" id="GO:0008270">
    <property type="term" value="F:zinc ion binding"/>
    <property type="evidence" value="ECO:0007669"/>
    <property type="project" value="UniProtKB-KW"/>
</dbReference>
<evidence type="ECO:0000259" key="9">
    <source>
        <dbReference type="PROSITE" id="PS51805"/>
    </source>
</evidence>
<dbReference type="Gene3D" id="3.30.50.10">
    <property type="entry name" value="Erythroid Transcription Factor GATA-1, subunit A"/>
    <property type="match status" value="1"/>
</dbReference>
<dbReference type="Pfam" id="PF13832">
    <property type="entry name" value="zf-HC5HC2H_2"/>
    <property type="match status" value="1"/>
</dbReference>
<dbReference type="InterPro" id="IPR017884">
    <property type="entry name" value="SANT_dom"/>
</dbReference>
<feature type="domain" description="PHD-type" evidence="9">
    <location>
        <begin position="702"/>
        <end position="833"/>
    </location>
</feature>
<dbReference type="Pfam" id="PF00628">
    <property type="entry name" value="PHD"/>
    <property type="match status" value="1"/>
</dbReference>
<dbReference type="Pfam" id="PF13831">
    <property type="entry name" value="PHD_2"/>
    <property type="match status" value="1"/>
</dbReference>
<dbReference type="Pfam" id="PF01426">
    <property type="entry name" value="BAH"/>
    <property type="match status" value="1"/>
</dbReference>
<dbReference type="GO" id="GO:0036205">
    <property type="term" value="P:histone catabolic process"/>
    <property type="evidence" value="ECO:0007669"/>
    <property type="project" value="TreeGrafter"/>
</dbReference>